<evidence type="ECO:0000313" key="2">
    <source>
        <dbReference type="EMBL" id="OWR49403.1"/>
    </source>
</evidence>
<comment type="caution">
    <text evidence="2">The sequence shown here is derived from an EMBL/GenBank/DDBJ whole genome shotgun (WGS) entry which is preliminary data.</text>
</comment>
<proteinExistence type="predicted"/>
<accession>A0A212F6P8</accession>
<evidence type="ECO:0000313" key="3">
    <source>
        <dbReference type="Proteomes" id="UP000007151"/>
    </source>
</evidence>
<dbReference type="AlphaFoldDB" id="A0A212F6P8"/>
<dbReference type="KEGG" id="dpl:KGM_202871"/>
<dbReference type="Proteomes" id="UP000007151">
    <property type="component" value="Unassembled WGS sequence"/>
</dbReference>
<reference evidence="2 3" key="1">
    <citation type="journal article" date="2011" name="Cell">
        <title>The monarch butterfly genome yields insights into long-distance migration.</title>
        <authorList>
            <person name="Zhan S."/>
            <person name="Merlin C."/>
            <person name="Boore J.L."/>
            <person name="Reppert S.M."/>
        </authorList>
    </citation>
    <scope>NUCLEOTIDE SEQUENCE [LARGE SCALE GENOMIC DNA]</scope>
    <source>
        <strain evidence="2">F-2</strain>
    </source>
</reference>
<keyword evidence="3" id="KW-1185">Reference proteome</keyword>
<feature type="chain" id="PRO_5011112148" evidence="1">
    <location>
        <begin position="19"/>
        <end position="79"/>
    </location>
</feature>
<name>A0A212F6P8_DANPL</name>
<sequence length="79" mass="8778">MFQRQYLPVLMLIMSCIADTKTVNYQSPLSAFGGKSVYSVPENRKTIGREPISLTDKSLEVSLVTSAHGKELNIEKSET</sequence>
<gene>
    <name evidence="2" type="ORF">KGM_202871</name>
</gene>
<dbReference type="EMBL" id="AGBW02009984">
    <property type="protein sequence ID" value="OWR49403.1"/>
    <property type="molecule type" value="Genomic_DNA"/>
</dbReference>
<protein>
    <submittedName>
        <fullName evidence="2">Uncharacterized protein</fullName>
    </submittedName>
</protein>
<dbReference type="InParanoid" id="A0A212F6P8"/>
<feature type="signal peptide" evidence="1">
    <location>
        <begin position="1"/>
        <end position="18"/>
    </location>
</feature>
<dbReference type="PROSITE" id="PS51257">
    <property type="entry name" value="PROKAR_LIPOPROTEIN"/>
    <property type="match status" value="1"/>
</dbReference>
<keyword evidence="1" id="KW-0732">Signal</keyword>
<evidence type="ECO:0000256" key="1">
    <source>
        <dbReference type="SAM" id="SignalP"/>
    </source>
</evidence>
<organism evidence="2 3">
    <name type="scientific">Danaus plexippus plexippus</name>
    <dbReference type="NCBI Taxonomy" id="278856"/>
    <lineage>
        <taxon>Eukaryota</taxon>
        <taxon>Metazoa</taxon>
        <taxon>Ecdysozoa</taxon>
        <taxon>Arthropoda</taxon>
        <taxon>Hexapoda</taxon>
        <taxon>Insecta</taxon>
        <taxon>Pterygota</taxon>
        <taxon>Neoptera</taxon>
        <taxon>Endopterygota</taxon>
        <taxon>Lepidoptera</taxon>
        <taxon>Glossata</taxon>
        <taxon>Ditrysia</taxon>
        <taxon>Papilionoidea</taxon>
        <taxon>Nymphalidae</taxon>
        <taxon>Danainae</taxon>
        <taxon>Danaini</taxon>
        <taxon>Danaina</taxon>
        <taxon>Danaus</taxon>
        <taxon>Danaus</taxon>
    </lineage>
</organism>